<dbReference type="Proteomes" id="UP000297918">
    <property type="component" value="Unassembled WGS sequence"/>
</dbReference>
<accession>A0A4R9IMJ8</accession>
<organism evidence="1 3">
    <name type="scientific">Leptospira bourretii</name>
    <dbReference type="NCBI Taxonomy" id="2484962"/>
    <lineage>
        <taxon>Bacteria</taxon>
        <taxon>Pseudomonadati</taxon>
        <taxon>Spirochaetota</taxon>
        <taxon>Spirochaetia</taxon>
        <taxon>Leptospirales</taxon>
        <taxon>Leptospiraceae</taxon>
        <taxon>Leptospira</taxon>
    </lineage>
</organism>
<dbReference type="AlphaFoldDB" id="A0A4R9IMJ8"/>
<keyword evidence="4" id="KW-1185">Reference proteome</keyword>
<comment type="caution">
    <text evidence="1">The sequence shown here is derived from an EMBL/GenBank/DDBJ whole genome shotgun (WGS) entry which is preliminary data.</text>
</comment>
<evidence type="ECO:0000313" key="2">
    <source>
        <dbReference type="EMBL" id="TGK92214.1"/>
    </source>
</evidence>
<dbReference type="OrthoDB" id="9898691at2"/>
<dbReference type="EMBL" id="RQFM01000007">
    <property type="protein sequence ID" value="TGK89991.1"/>
    <property type="molecule type" value="Genomic_DNA"/>
</dbReference>
<dbReference type="Proteomes" id="UP000297394">
    <property type="component" value="Unassembled WGS sequence"/>
</dbReference>
<dbReference type="RefSeq" id="WP_135749464.1">
    <property type="nucleotide sequence ID" value="NZ_RQFL01000022.1"/>
</dbReference>
<dbReference type="EMBL" id="RQFL01000022">
    <property type="protein sequence ID" value="TGK92214.1"/>
    <property type="molecule type" value="Genomic_DNA"/>
</dbReference>
<proteinExistence type="predicted"/>
<sequence length="282" mass="33072">MTSTKHLAVFSLILILTFDCKSKINEFQKTQQYIVIAVPESYIREKPDFNSKIVGSVPFHTRIAITRDTKENIGPPGWDKITFQNITGFINLNEIRSDEIPLKILRSKKSSDGKFELIELNSKDSEQNFCGFWHSGFCTMQIIDLENQKIIFEKINYKFEDFLDEKNIVISYGGGESCDEHFRYLNINLETLEESIFLKYSFETINCNEDNKSNKYIHHLCIKNNCFTINEGESSYTIKNDNTGISKIVESEDHFKFKRNTWKNPEIEINGKKYNFLEYFYK</sequence>
<reference evidence="2" key="1">
    <citation type="submission" date="2018-10" db="EMBL/GenBank/DDBJ databases">
        <authorList>
            <person name="Vincent A.T."/>
            <person name="Schiettekatte O."/>
            <person name="Bourhy P."/>
            <person name="Veyrier F.J."/>
            <person name="Picardeau M."/>
        </authorList>
    </citation>
    <scope>NUCLEOTIDE SEQUENCE</scope>
    <source>
        <strain evidence="2">201800281</strain>
    </source>
</reference>
<reference evidence="3 4" key="2">
    <citation type="journal article" date="2019" name="PLoS Negl. Trop. Dis.">
        <title>Revisiting the worldwide diversity of Leptospira species in the environment.</title>
        <authorList>
            <person name="Vincent A.T."/>
            <person name="Schiettekatte O."/>
            <person name="Bourhy P."/>
            <person name="Veyrier F.J."/>
            <person name="Picardeau M."/>
        </authorList>
    </citation>
    <scope>NUCLEOTIDE SEQUENCE [LARGE SCALE GENOMIC DNA]</scope>
    <source>
        <strain evidence="1 3">201800280</strain>
        <strain evidence="4">201800281</strain>
    </source>
</reference>
<gene>
    <name evidence="1" type="ORF">EHQ23_02420</name>
    <name evidence="2" type="ORF">EHQ26_09565</name>
</gene>
<dbReference type="Gene3D" id="2.30.30.40">
    <property type="entry name" value="SH3 Domains"/>
    <property type="match status" value="1"/>
</dbReference>
<name>A0A4R9IMJ8_9LEPT</name>
<evidence type="ECO:0000313" key="3">
    <source>
        <dbReference type="Proteomes" id="UP000297394"/>
    </source>
</evidence>
<evidence type="ECO:0000313" key="1">
    <source>
        <dbReference type="EMBL" id="TGK89991.1"/>
    </source>
</evidence>
<protein>
    <submittedName>
        <fullName evidence="1">SH3 domain-containing protein</fullName>
    </submittedName>
</protein>
<evidence type="ECO:0000313" key="4">
    <source>
        <dbReference type="Proteomes" id="UP000297918"/>
    </source>
</evidence>